<comment type="caution">
    <text evidence="2">The sequence shown here is derived from an EMBL/GenBank/DDBJ whole genome shotgun (WGS) entry which is preliminary data.</text>
</comment>
<dbReference type="RefSeq" id="WP_051885788.1">
    <property type="nucleotide sequence ID" value="NZ_JBEWQG010000047.1"/>
</dbReference>
<feature type="domain" description="HMA" evidence="1">
    <location>
        <begin position="6"/>
        <end position="63"/>
    </location>
</feature>
<evidence type="ECO:0000313" key="2">
    <source>
        <dbReference type="EMBL" id="OXA92005.1"/>
    </source>
</evidence>
<dbReference type="InterPro" id="IPR006121">
    <property type="entry name" value="HMA_dom"/>
</dbReference>
<dbReference type="Pfam" id="PF00403">
    <property type="entry name" value="HMA"/>
    <property type="match status" value="1"/>
</dbReference>
<proteinExistence type="predicted"/>
<dbReference type="Proteomes" id="UP000198424">
    <property type="component" value="Unassembled WGS sequence"/>
</dbReference>
<dbReference type="InterPro" id="IPR036163">
    <property type="entry name" value="HMA_dom_sf"/>
</dbReference>
<dbReference type="CDD" id="cd00371">
    <property type="entry name" value="HMA"/>
    <property type="match status" value="1"/>
</dbReference>
<sequence length="82" mass="8758">MENIILNIPDMKSEHCQARVNTAIKDIDGIQVQKLEAGKLSAFVDDNDAAENLIEAIKKAGYTIGNNTTNNSSSTSSGCCVN</sequence>
<accession>A0ABX4CE60</accession>
<evidence type="ECO:0000313" key="3">
    <source>
        <dbReference type="Proteomes" id="UP000198424"/>
    </source>
</evidence>
<name>A0ABX4CE60_FLAHY</name>
<dbReference type="Gene3D" id="3.30.70.100">
    <property type="match status" value="1"/>
</dbReference>
<reference evidence="2 3" key="1">
    <citation type="submission" date="2016-11" db="EMBL/GenBank/DDBJ databases">
        <title>Whole genomes of Flavobacteriaceae.</title>
        <authorList>
            <person name="Stine C."/>
            <person name="Li C."/>
            <person name="Tadesse D."/>
        </authorList>
    </citation>
    <scope>NUCLEOTIDE SEQUENCE [LARGE SCALE GENOMIC DNA]</scope>
    <source>
        <strain evidence="2 3">ATCC 29551</strain>
    </source>
</reference>
<dbReference type="SUPFAM" id="SSF55008">
    <property type="entry name" value="HMA, heavy metal-associated domain"/>
    <property type="match status" value="1"/>
</dbReference>
<evidence type="ECO:0000259" key="1">
    <source>
        <dbReference type="Pfam" id="PF00403"/>
    </source>
</evidence>
<dbReference type="EMBL" id="MUGY01000024">
    <property type="protein sequence ID" value="OXA92005.1"/>
    <property type="molecule type" value="Genomic_DNA"/>
</dbReference>
<protein>
    <recommendedName>
        <fullName evidence="1">HMA domain-containing protein</fullName>
    </recommendedName>
</protein>
<organism evidence="2 3">
    <name type="scientific">Flavobacterium hydatis</name>
    <name type="common">Cytophaga aquatilis</name>
    <dbReference type="NCBI Taxonomy" id="991"/>
    <lineage>
        <taxon>Bacteria</taxon>
        <taxon>Pseudomonadati</taxon>
        <taxon>Bacteroidota</taxon>
        <taxon>Flavobacteriia</taxon>
        <taxon>Flavobacteriales</taxon>
        <taxon>Flavobacteriaceae</taxon>
        <taxon>Flavobacterium</taxon>
    </lineage>
</organism>
<gene>
    <name evidence="2" type="ORF">B0A62_16555</name>
</gene>
<keyword evidence="3" id="KW-1185">Reference proteome</keyword>